<evidence type="ECO:0000313" key="11">
    <source>
        <dbReference type="WBParaSite" id="ASIM_0000530601-mRNA-1"/>
    </source>
</evidence>
<evidence type="ECO:0000256" key="2">
    <source>
        <dbReference type="ARBA" id="ARBA00022737"/>
    </source>
</evidence>
<protein>
    <submittedName>
        <fullName evidence="10 11">CBS domain-containing protein</fullName>
    </submittedName>
</protein>
<dbReference type="WBParaSite" id="ASIM_0000530601-mRNA-1">
    <property type="protein sequence ID" value="ASIM_0000530601-mRNA-1"/>
    <property type="gene ID" value="ASIM_0000530601"/>
</dbReference>
<dbReference type="Gene3D" id="3.10.580.10">
    <property type="entry name" value="CBS-domain"/>
    <property type="match status" value="1"/>
</dbReference>
<evidence type="ECO:0000256" key="1">
    <source>
        <dbReference type="ARBA" id="ARBA00006750"/>
    </source>
</evidence>
<dbReference type="PANTHER" id="PTHR13780">
    <property type="entry name" value="AMP-ACTIVATED PROTEIN KINASE, GAMMA REGULATORY SUBUNIT"/>
    <property type="match status" value="1"/>
</dbReference>
<dbReference type="OrthoDB" id="449052at2759"/>
<dbReference type="GO" id="GO:0005634">
    <property type="term" value="C:nucleus"/>
    <property type="evidence" value="ECO:0007669"/>
    <property type="project" value="TreeGrafter"/>
</dbReference>
<dbReference type="Proteomes" id="UP000267096">
    <property type="component" value="Unassembled WGS sequence"/>
</dbReference>
<reference evidence="7 9" key="2">
    <citation type="submission" date="2018-11" db="EMBL/GenBank/DDBJ databases">
        <authorList>
            <consortium name="Pathogen Informatics"/>
        </authorList>
    </citation>
    <scope>NUCLEOTIDE SEQUENCE [LARGE SCALE GENOMIC DNA]</scope>
</reference>
<dbReference type="PANTHER" id="PTHR13780:SF19">
    <property type="entry name" value="CBS DOMAIN-CONTAINING PROTEIN"/>
    <property type="match status" value="1"/>
</dbReference>
<dbReference type="EMBL" id="UYRR01009655">
    <property type="protein sequence ID" value="VDK25009.1"/>
    <property type="molecule type" value="Genomic_DNA"/>
</dbReference>
<dbReference type="GO" id="GO:0005737">
    <property type="term" value="C:cytoplasm"/>
    <property type="evidence" value="ECO:0007669"/>
    <property type="project" value="TreeGrafter"/>
</dbReference>
<dbReference type="WBParaSite" id="ASIM_0000530201-mRNA-1">
    <property type="protein sequence ID" value="ASIM_0000530201-mRNA-1"/>
    <property type="gene ID" value="ASIM_0000530201"/>
</dbReference>
<dbReference type="InterPro" id="IPR046342">
    <property type="entry name" value="CBS_dom_sf"/>
</dbReference>
<evidence type="ECO:0000256" key="5">
    <source>
        <dbReference type="PROSITE-ProRule" id="PRU00703"/>
    </source>
</evidence>
<evidence type="ECO:0000313" key="9">
    <source>
        <dbReference type="Proteomes" id="UP000267096"/>
    </source>
</evidence>
<reference evidence="10 11" key="1">
    <citation type="submission" date="2017-02" db="UniProtKB">
        <authorList>
            <consortium name="WormBaseParasite"/>
        </authorList>
    </citation>
    <scope>IDENTIFICATION</scope>
</reference>
<keyword evidence="3 5" id="KW-0129">CBS domain</keyword>
<keyword evidence="9" id="KW-1185">Reference proteome</keyword>
<gene>
    <name evidence="7" type="ORF">ASIM_LOCUS5105</name>
    <name evidence="8" type="ORF">ASIM_LOCUS5109</name>
</gene>
<evidence type="ECO:0000313" key="7">
    <source>
        <dbReference type="EMBL" id="VDK25004.1"/>
    </source>
</evidence>
<proteinExistence type="inferred from homology"/>
<dbReference type="EMBL" id="UYRR01009648">
    <property type="protein sequence ID" value="VDK25004.1"/>
    <property type="molecule type" value="Genomic_DNA"/>
</dbReference>
<comment type="subunit">
    <text evidence="4">AMPK is a heterotrimer of an alpha catalytic subunit (PRKAA1 or PRKAA2), a beta (PRKAB1 or PRKAB2) and a gamma non-catalytic subunits (PRKAG1, PRKAG2 or PRKAG3). Interacts with FNIP1 and FNIP2.</text>
</comment>
<evidence type="ECO:0000313" key="8">
    <source>
        <dbReference type="EMBL" id="VDK25009.1"/>
    </source>
</evidence>
<evidence type="ECO:0000256" key="3">
    <source>
        <dbReference type="ARBA" id="ARBA00023122"/>
    </source>
</evidence>
<comment type="similarity">
    <text evidence="1">Belongs to the 5'-AMP-activated protein kinase gamma subunit family.</text>
</comment>
<sequence length="122" mass="13769">MWLFGQSLSIPDYHEKSCKELNVGTWTGIRVVFPDTPLVDCLDILLHKGVSGLPVVERNSYKVIDMYSRFDAIGVALEDKINQLDVTVEQALVFRNSFRVSVSFSYEIFFHTASSFLSSSTP</sequence>
<evidence type="ECO:0000313" key="10">
    <source>
        <dbReference type="WBParaSite" id="ASIM_0000530201-mRNA-1"/>
    </source>
</evidence>
<dbReference type="AlphaFoldDB" id="A0A0M3JCH5"/>
<dbReference type="InterPro" id="IPR000644">
    <property type="entry name" value="CBS_dom"/>
</dbReference>
<evidence type="ECO:0000256" key="4">
    <source>
        <dbReference type="ARBA" id="ARBA00025878"/>
    </source>
</evidence>
<name>A0A0M3JCH5_ANISI</name>
<accession>A0A0M3JCH5</accession>
<dbReference type="GO" id="GO:0019901">
    <property type="term" value="F:protein kinase binding"/>
    <property type="evidence" value="ECO:0007669"/>
    <property type="project" value="TreeGrafter"/>
</dbReference>
<dbReference type="GO" id="GO:0016208">
    <property type="term" value="F:AMP binding"/>
    <property type="evidence" value="ECO:0007669"/>
    <property type="project" value="TreeGrafter"/>
</dbReference>
<dbReference type="GO" id="GO:0031588">
    <property type="term" value="C:nucleotide-activated protein kinase complex"/>
    <property type="evidence" value="ECO:0007669"/>
    <property type="project" value="TreeGrafter"/>
</dbReference>
<dbReference type="PROSITE" id="PS51371">
    <property type="entry name" value="CBS"/>
    <property type="match status" value="1"/>
</dbReference>
<organism evidence="11">
    <name type="scientific">Anisakis simplex</name>
    <name type="common">Herring worm</name>
    <dbReference type="NCBI Taxonomy" id="6269"/>
    <lineage>
        <taxon>Eukaryota</taxon>
        <taxon>Metazoa</taxon>
        <taxon>Ecdysozoa</taxon>
        <taxon>Nematoda</taxon>
        <taxon>Chromadorea</taxon>
        <taxon>Rhabditida</taxon>
        <taxon>Spirurina</taxon>
        <taxon>Ascaridomorpha</taxon>
        <taxon>Ascaridoidea</taxon>
        <taxon>Anisakidae</taxon>
        <taxon>Anisakis</taxon>
        <taxon>Anisakis simplex complex</taxon>
    </lineage>
</organism>
<dbReference type="GO" id="GO:0019887">
    <property type="term" value="F:protein kinase regulator activity"/>
    <property type="evidence" value="ECO:0007669"/>
    <property type="project" value="TreeGrafter"/>
</dbReference>
<dbReference type="InterPro" id="IPR050511">
    <property type="entry name" value="AMPK_gamma/SDS23_families"/>
</dbReference>
<dbReference type="Pfam" id="PF00571">
    <property type="entry name" value="CBS"/>
    <property type="match status" value="1"/>
</dbReference>
<evidence type="ECO:0000259" key="6">
    <source>
        <dbReference type="PROSITE" id="PS51371"/>
    </source>
</evidence>
<keyword evidence="2" id="KW-0677">Repeat</keyword>
<dbReference type="SUPFAM" id="SSF54631">
    <property type="entry name" value="CBS-domain pair"/>
    <property type="match status" value="1"/>
</dbReference>
<feature type="domain" description="CBS" evidence="6">
    <location>
        <begin position="25"/>
        <end position="84"/>
    </location>
</feature>